<proteinExistence type="predicted"/>
<evidence type="ECO:0000313" key="2">
    <source>
        <dbReference type="Proteomes" id="UP000789405"/>
    </source>
</evidence>
<dbReference type="OrthoDB" id="2440502at2759"/>
<dbReference type="Proteomes" id="UP000789405">
    <property type="component" value="Unassembled WGS sequence"/>
</dbReference>
<feature type="non-terminal residue" evidence="1">
    <location>
        <position position="110"/>
    </location>
</feature>
<dbReference type="EMBL" id="CAJVPY010055704">
    <property type="protein sequence ID" value="CAG8817795.1"/>
    <property type="molecule type" value="Genomic_DNA"/>
</dbReference>
<dbReference type="AlphaFoldDB" id="A0A9N9KBG4"/>
<reference evidence="1" key="1">
    <citation type="submission" date="2021-06" db="EMBL/GenBank/DDBJ databases">
        <authorList>
            <person name="Kallberg Y."/>
            <person name="Tangrot J."/>
            <person name="Rosling A."/>
        </authorList>
    </citation>
    <scope>NUCLEOTIDE SEQUENCE</scope>
    <source>
        <strain evidence="1">MA453B</strain>
    </source>
</reference>
<sequence length="110" mass="12845">LSHRGGKVTGQYHLVGRSKNNKKHRYVDLVIESPGHTVAIELAATLRKKGHLHFLYKATKDPYWPDDKDLKKGLRVAHIWHDLDFQEINTIACWWDHEKNERHITGEESL</sequence>
<evidence type="ECO:0000313" key="1">
    <source>
        <dbReference type="EMBL" id="CAG8817795.1"/>
    </source>
</evidence>
<protein>
    <submittedName>
        <fullName evidence="1">7919_t:CDS:1</fullName>
    </submittedName>
</protein>
<feature type="non-terminal residue" evidence="1">
    <location>
        <position position="1"/>
    </location>
</feature>
<organism evidence="1 2">
    <name type="scientific">Dentiscutata erythropus</name>
    <dbReference type="NCBI Taxonomy" id="1348616"/>
    <lineage>
        <taxon>Eukaryota</taxon>
        <taxon>Fungi</taxon>
        <taxon>Fungi incertae sedis</taxon>
        <taxon>Mucoromycota</taxon>
        <taxon>Glomeromycotina</taxon>
        <taxon>Glomeromycetes</taxon>
        <taxon>Diversisporales</taxon>
        <taxon>Gigasporaceae</taxon>
        <taxon>Dentiscutata</taxon>
    </lineage>
</organism>
<comment type="caution">
    <text evidence="1">The sequence shown here is derived from an EMBL/GenBank/DDBJ whole genome shotgun (WGS) entry which is preliminary data.</text>
</comment>
<keyword evidence="2" id="KW-1185">Reference proteome</keyword>
<accession>A0A9N9KBG4</accession>
<gene>
    <name evidence="1" type="ORF">DERYTH_LOCUS26499</name>
</gene>
<name>A0A9N9KBG4_9GLOM</name>